<evidence type="ECO:0000313" key="7">
    <source>
        <dbReference type="EMBL" id="CAB4601334.1"/>
    </source>
</evidence>
<feature type="domain" description="Phospholipid/glycerol acyltransferase" evidence="4">
    <location>
        <begin position="111"/>
        <end position="229"/>
    </location>
</feature>
<dbReference type="EMBL" id="CAFBRD010000149">
    <property type="protein sequence ID" value="CAB5078680.1"/>
    <property type="molecule type" value="Genomic_DNA"/>
</dbReference>
<dbReference type="CDD" id="cd07989">
    <property type="entry name" value="LPLAT_AGPAT-like"/>
    <property type="match status" value="1"/>
</dbReference>
<protein>
    <submittedName>
        <fullName evidence="5">Unannotated protein</fullName>
    </submittedName>
</protein>
<keyword evidence="2" id="KW-0012">Acyltransferase</keyword>
<dbReference type="Pfam" id="PF01553">
    <property type="entry name" value="Acyltransferase"/>
    <property type="match status" value="1"/>
</dbReference>
<gene>
    <name evidence="7" type="ORF">UFOPK1762_01946</name>
    <name evidence="8" type="ORF">UFOPK2969_01261</name>
    <name evidence="5" type="ORF">UFOPK3331_01846</name>
    <name evidence="9" type="ORF">UFOPK3785_01785</name>
    <name evidence="6" type="ORF">UFOPK4201_00543</name>
    <name evidence="10" type="ORF">UFOPK4371_01833</name>
</gene>
<name>A0A6J5ZYR1_9ZZZZ</name>
<dbReference type="EMBL" id="CAFAAD010000099">
    <property type="protein sequence ID" value="CAB4797327.1"/>
    <property type="molecule type" value="Genomic_DNA"/>
</dbReference>
<proteinExistence type="predicted"/>
<evidence type="ECO:0000313" key="8">
    <source>
        <dbReference type="EMBL" id="CAB4797327.1"/>
    </source>
</evidence>
<dbReference type="SMART" id="SM00563">
    <property type="entry name" value="PlsC"/>
    <property type="match status" value="1"/>
</dbReference>
<dbReference type="EMBL" id="CAESAL010000106">
    <property type="protein sequence ID" value="CAB4346406.1"/>
    <property type="molecule type" value="Genomic_DNA"/>
</dbReference>
<evidence type="ECO:0000256" key="1">
    <source>
        <dbReference type="ARBA" id="ARBA00022679"/>
    </source>
</evidence>
<evidence type="ECO:0000256" key="3">
    <source>
        <dbReference type="SAM" id="MobiDB-lite"/>
    </source>
</evidence>
<evidence type="ECO:0000313" key="5">
    <source>
        <dbReference type="EMBL" id="CAB4346406.1"/>
    </source>
</evidence>
<dbReference type="EMBL" id="CAFBNJ010000131">
    <property type="protein sequence ID" value="CAB4964650.1"/>
    <property type="molecule type" value="Genomic_DNA"/>
</dbReference>
<evidence type="ECO:0000313" key="6">
    <source>
        <dbReference type="EMBL" id="CAB4370974.1"/>
    </source>
</evidence>
<evidence type="ECO:0000313" key="10">
    <source>
        <dbReference type="EMBL" id="CAB5078680.1"/>
    </source>
</evidence>
<dbReference type="PANTHER" id="PTHR10434">
    <property type="entry name" value="1-ACYL-SN-GLYCEROL-3-PHOSPHATE ACYLTRANSFERASE"/>
    <property type="match status" value="1"/>
</dbReference>
<dbReference type="GO" id="GO:0006654">
    <property type="term" value="P:phosphatidic acid biosynthetic process"/>
    <property type="evidence" value="ECO:0007669"/>
    <property type="project" value="TreeGrafter"/>
</dbReference>
<evidence type="ECO:0000313" key="9">
    <source>
        <dbReference type="EMBL" id="CAB4964650.1"/>
    </source>
</evidence>
<reference evidence="5" key="1">
    <citation type="submission" date="2020-05" db="EMBL/GenBank/DDBJ databases">
        <authorList>
            <person name="Chiriac C."/>
            <person name="Salcher M."/>
            <person name="Ghai R."/>
            <person name="Kavagutti S V."/>
        </authorList>
    </citation>
    <scope>NUCLEOTIDE SEQUENCE</scope>
</reference>
<evidence type="ECO:0000259" key="4">
    <source>
        <dbReference type="SMART" id="SM00563"/>
    </source>
</evidence>
<dbReference type="InterPro" id="IPR002123">
    <property type="entry name" value="Plipid/glycerol_acylTrfase"/>
</dbReference>
<keyword evidence="1" id="KW-0808">Transferase</keyword>
<sequence>MRPMPITRKQATRLIKRLPVNRSVSTASRTGSRVTRMAKAIVKAPSVPAGVDLLKKEKNVGSSYDTDWARSYPARVARVLILNGVLKPIIDLLATPTIHGTDRLADLEGPAIFAANHHSHADTPLMMTAIPEPWRNRLFIGAAADYWFTNRVTSPISALVIGAIPVERTKVSRKAIDQSLELLADEWSMLIFPEGARSPDGWARPFTSGAAFLSSHSGVPVVPVFLQGTNKVLPKGRNIPRPAATTVVFGSPMYANEGEDSRAFAARIQEAVAALGDESATDWWQARRNAASDTTPSLDGPDAVSWRRSWARTSKAKGQRRSWPKV</sequence>
<evidence type="ECO:0000256" key="2">
    <source>
        <dbReference type="ARBA" id="ARBA00023315"/>
    </source>
</evidence>
<dbReference type="SUPFAM" id="SSF69593">
    <property type="entry name" value="Glycerol-3-phosphate (1)-acyltransferase"/>
    <property type="match status" value="1"/>
</dbReference>
<feature type="region of interest" description="Disordered" evidence="3">
    <location>
        <begin position="288"/>
        <end position="326"/>
    </location>
</feature>
<dbReference type="GO" id="GO:0003841">
    <property type="term" value="F:1-acylglycerol-3-phosphate O-acyltransferase activity"/>
    <property type="evidence" value="ECO:0007669"/>
    <property type="project" value="TreeGrafter"/>
</dbReference>
<dbReference type="PANTHER" id="PTHR10434:SF11">
    <property type="entry name" value="1-ACYL-SN-GLYCEROL-3-PHOSPHATE ACYLTRANSFERASE"/>
    <property type="match status" value="1"/>
</dbReference>
<dbReference type="EMBL" id="CAEZTY010000131">
    <property type="protein sequence ID" value="CAB4601334.1"/>
    <property type="molecule type" value="Genomic_DNA"/>
</dbReference>
<accession>A0A6J5ZYR1</accession>
<dbReference type="EMBL" id="CAEUNJ010000016">
    <property type="protein sequence ID" value="CAB4370974.1"/>
    <property type="molecule type" value="Genomic_DNA"/>
</dbReference>
<feature type="compositionally biased region" description="Basic residues" evidence="3">
    <location>
        <begin position="314"/>
        <end position="326"/>
    </location>
</feature>
<dbReference type="AlphaFoldDB" id="A0A6J5ZYR1"/>
<organism evidence="5">
    <name type="scientific">freshwater metagenome</name>
    <dbReference type="NCBI Taxonomy" id="449393"/>
    <lineage>
        <taxon>unclassified sequences</taxon>
        <taxon>metagenomes</taxon>
        <taxon>ecological metagenomes</taxon>
    </lineage>
</organism>